<keyword evidence="4" id="KW-0274">FAD</keyword>
<evidence type="ECO:0000256" key="2">
    <source>
        <dbReference type="ARBA" id="ARBA00010139"/>
    </source>
</evidence>
<keyword evidence="5" id="KW-0560">Oxidoreductase</keyword>
<evidence type="ECO:0000256" key="5">
    <source>
        <dbReference type="ARBA" id="ARBA00023002"/>
    </source>
</evidence>
<dbReference type="Proteomes" id="UP000038010">
    <property type="component" value="Unassembled WGS sequence"/>
</dbReference>
<dbReference type="GeneID" id="28738073"/>
<keyword evidence="8" id="KW-1185">Reference proteome</keyword>
<comment type="caution">
    <text evidence="7">The sequence shown here is derived from an EMBL/GenBank/DDBJ whole genome shotgun (WGS) entry which is preliminary data.</text>
</comment>
<proteinExistence type="inferred from homology"/>
<keyword evidence="7" id="KW-0503">Monooxygenase</keyword>
<dbReference type="GO" id="GO:0050660">
    <property type="term" value="F:flavin adenine dinucleotide binding"/>
    <property type="evidence" value="ECO:0007669"/>
    <property type="project" value="InterPro"/>
</dbReference>
<dbReference type="InterPro" id="IPR020946">
    <property type="entry name" value="Flavin_mOase-like"/>
</dbReference>
<dbReference type="VEuPathDB" id="FungiDB:AB675_5942"/>
<dbReference type="GO" id="GO:0050661">
    <property type="term" value="F:NADP binding"/>
    <property type="evidence" value="ECO:0007669"/>
    <property type="project" value="InterPro"/>
</dbReference>
<evidence type="ECO:0000256" key="1">
    <source>
        <dbReference type="ARBA" id="ARBA00001974"/>
    </source>
</evidence>
<evidence type="ECO:0000256" key="4">
    <source>
        <dbReference type="ARBA" id="ARBA00022827"/>
    </source>
</evidence>
<sequence length="631" mass="71121">MVRAPRVDRIRHVGGAGANNGYTYYPVVIIGAGESGIAMGCRLRSVLGFDQFRIIERRPEIAGTWTTNTYPGIACDVLAQLYSYSWAQNPLWSDLLPPGPEIARYLYDVCEKFQIIDKIQLDTSVRSTNWVESDEEWEVTLDHLAPGVGDMSSNERAEYAKTHGESTAVLRTEKIRAKIVISACGGLVEPRPFKNLPGLDSFQGDIMHTARWDKNVPLKDKSIVVVGTGCSAAQVVPQLIKPHIGAKKVTQLMRSPPWMVPFITPEGRKVWRKWVPRLNTYIPGFQDSFRKLMFTFIEAEWYMLFAPTEKARQNRAAKSKELLAYMRKTAPEKYHDILTPNYEVFCKRRVVDDGWFGSLHDPRIELTTQAISRVNATSVTLGPGRHYPPESDTSSKHPTAEREIDADVIVMANGYETNAWLHPLTVYGRDGKSLEEVWKQRGGAQAYMGLAMDGFPNFFLVFGPNTVTGHTSVIIATENAVNYILKLVKGIVQGDVRTYEVKESAERQWTNWTQAQLKNSLYNSGGCGNWYVNPKTGWNSSTYPSSQIDASIRHMFVKWWDWDAVRTRKGTIKLGLGRLLKLLALVTAVYGAYYRLKYGRVALQGRVKQQLVSLLGVAQRILESFRARVGI</sequence>
<dbReference type="PANTHER" id="PTHR42877">
    <property type="entry name" value="L-ORNITHINE N(5)-MONOOXYGENASE-RELATED"/>
    <property type="match status" value="1"/>
</dbReference>
<dbReference type="Pfam" id="PF00743">
    <property type="entry name" value="FMO-like"/>
    <property type="match status" value="1"/>
</dbReference>
<evidence type="ECO:0000313" key="8">
    <source>
        <dbReference type="Proteomes" id="UP000038010"/>
    </source>
</evidence>
<comment type="similarity">
    <text evidence="2">Belongs to the FAD-binding monooxygenase family.</text>
</comment>
<reference evidence="7 8" key="1">
    <citation type="submission" date="2015-06" db="EMBL/GenBank/DDBJ databases">
        <title>Draft genome of the ant-associated black yeast Phialophora attae CBS 131958.</title>
        <authorList>
            <person name="Moreno L.F."/>
            <person name="Stielow B.J."/>
            <person name="de Hoog S."/>
            <person name="Vicente V.A."/>
            <person name="Weiss V.A."/>
            <person name="de Vries M."/>
            <person name="Cruz L.M."/>
            <person name="Souza E.M."/>
        </authorList>
    </citation>
    <scope>NUCLEOTIDE SEQUENCE [LARGE SCALE GENOMIC DNA]</scope>
    <source>
        <strain evidence="7 8">CBS 131958</strain>
    </source>
</reference>
<name>A0A0N1P0D2_9EURO</name>
<dbReference type="InterPro" id="IPR036188">
    <property type="entry name" value="FAD/NAD-bd_sf"/>
</dbReference>
<protein>
    <submittedName>
        <fullName evidence="7">Baeyer-Villiger monooxygenase</fullName>
    </submittedName>
</protein>
<evidence type="ECO:0000256" key="6">
    <source>
        <dbReference type="SAM" id="MobiDB-lite"/>
    </source>
</evidence>
<keyword evidence="3" id="KW-0285">Flavoprotein</keyword>
<evidence type="ECO:0000256" key="3">
    <source>
        <dbReference type="ARBA" id="ARBA00022630"/>
    </source>
</evidence>
<dbReference type="PANTHER" id="PTHR42877:SF10">
    <property type="entry name" value="L-ORNITHINE N(5)-OXYGENASE"/>
    <property type="match status" value="1"/>
</dbReference>
<dbReference type="Pfam" id="PF13450">
    <property type="entry name" value="NAD_binding_8"/>
    <property type="match status" value="1"/>
</dbReference>
<dbReference type="GO" id="GO:0004499">
    <property type="term" value="F:N,N-dimethylaniline monooxygenase activity"/>
    <property type="evidence" value="ECO:0007669"/>
    <property type="project" value="InterPro"/>
</dbReference>
<dbReference type="EMBL" id="LFJN01000017">
    <property type="protein sequence ID" value="KPI38844.1"/>
    <property type="molecule type" value="Genomic_DNA"/>
</dbReference>
<dbReference type="InterPro" id="IPR051209">
    <property type="entry name" value="FAD-bind_Monooxygenase_sf"/>
</dbReference>
<feature type="region of interest" description="Disordered" evidence="6">
    <location>
        <begin position="381"/>
        <end position="400"/>
    </location>
</feature>
<dbReference type="RefSeq" id="XP_017998807.1">
    <property type="nucleotide sequence ID" value="XM_018146193.1"/>
</dbReference>
<evidence type="ECO:0000313" key="7">
    <source>
        <dbReference type="EMBL" id="KPI38844.1"/>
    </source>
</evidence>
<gene>
    <name evidence="7" type="ORF">AB675_5942</name>
</gene>
<dbReference type="OrthoDB" id="3971593at2759"/>
<dbReference type="AlphaFoldDB" id="A0A0N1P0D2"/>
<comment type="cofactor">
    <cofactor evidence="1">
        <name>FAD</name>
        <dbReference type="ChEBI" id="CHEBI:57692"/>
    </cofactor>
</comment>
<organism evidence="7 8">
    <name type="scientific">Cyphellophora attinorum</name>
    <dbReference type="NCBI Taxonomy" id="1664694"/>
    <lineage>
        <taxon>Eukaryota</taxon>
        <taxon>Fungi</taxon>
        <taxon>Dikarya</taxon>
        <taxon>Ascomycota</taxon>
        <taxon>Pezizomycotina</taxon>
        <taxon>Eurotiomycetes</taxon>
        <taxon>Chaetothyriomycetidae</taxon>
        <taxon>Chaetothyriales</taxon>
        <taxon>Cyphellophoraceae</taxon>
        <taxon>Cyphellophora</taxon>
    </lineage>
</organism>
<accession>A0A0N1P0D2</accession>
<feature type="compositionally biased region" description="Basic and acidic residues" evidence="6">
    <location>
        <begin position="387"/>
        <end position="400"/>
    </location>
</feature>
<dbReference type="SUPFAM" id="SSF51905">
    <property type="entry name" value="FAD/NAD(P)-binding domain"/>
    <property type="match status" value="2"/>
</dbReference>
<dbReference type="Gene3D" id="3.50.50.60">
    <property type="entry name" value="FAD/NAD(P)-binding domain"/>
    <property type="match status" value="3"/>
</dbReference>